<evidence type="ECO:0000256" key="5">
    <source>
        <dbReference type="ARBA" id="ARBA00022801"/>
    </source>
</evidence>
<dbReference type="Proteomes" id="UP001155241">
    <property type="component" value="Unassembled WGS sequence"/>
</dbReference>
<dbReference type="PIRSF" id="PIRSF001092">
    <property type="entry name" value="Alpha-L-fucosidase"/>
    <property type="match status" value="1"/>
</dbReference>
<evidence type="ECO:0000313" key="10">
    <source>
        <dbReference type="Proteomes" id="UP001155241"/>
    </source>
</evidence>
<dbReference type="EC" id="3.2.1.51" evidence="3"/>
<evidence type="ECO:0000313" key="9">
    <source>
        <dbReference type="EMBL" id="MCO6045146.1"/>
    </source>
</evidence>
<feature type="domain" description="Glycoside hydrolase family 29 N-terminal" evidence="8">
    <location>
        <begin position="29"/>
        <end position="367"/>
    </location>
</feature>
<protein>
    <recommendedName>
        <fullName evidence="3">alpha-L-fucosidase</fullName>
        <ecNumber evidence="3">3.2.1.51</ecNumber>
    </recommendedName>
</protein>
<evidence type="ECO:0000256" key="6">
    <source>
        <dbReference type="ARBA" id="ARBA00023295"/>
    </source>
</evidence>
<proteinExistence type="inferred from homology"/>
<sequence length="462" mass="51598">MHRHFASLALGGFLFGLLTLGVLLPYPAQAEEAQYTPAPENLENREAFQDDKFGIFIHWGVYSELGRGEWVMNNEKIKVEDYKPVAEKFNPTEYDPAEWVALFKKAGAKYITITSKHHDGFALWDSKVTDWDVVDATPYGKDLLKPLAEECEKQDMKLFFYHSHLDWSHPDYYPRGRTGQNLGRPDEGDFDKYLNYMDAQLAELLVGDYGDVAGIWFDGWWDQRDYEAEDPQTTKVDWRLDKTYGLIHSLQPGCMIGNNHHVAPFPGEDFQMFERDLPGQNKSGHSKDSTIGDLPLESCDTINGSWGYNANDKKIKSKKDLVHYLVKAAGQNANLLLNVGPKPDGTIQPEFVARLTEMGEWLDEYGDSIYGTRGGSVGLQEWGVTTTKGDAIYVHILQAPEAGEEGWVTLAGTADLAVGDLTLFGSEDEVPHQRGDDGNLQVKLPAGAAEAIDTILVTQAAE</sequence>
<evidence type="ECO:0000256" key="1">
    <source>
        <dbReference type="ARBA" id="ARBA00004071"/>
    </source>
</evidence>
<dbReference type="Pfam" id="PF01120">
    <property type="entry name" value="Alpha_L_fucos"/>
    <property type="match status" value="1"/>
</dbReference>
<evidence type="ECO:0000256" key="2">
    <source>
        <dbReference type="ARBA" id="ARBA00007951"/>
    </source>
</evidence>
<dbReference type="PANTHER" id="PTHR10030">
    <property type="entry name" value="ALPHA-L-FUCOSIDASE"/>
    <property type="match status" value="1"/>
</dbReference>
<keyword evidence="10" id="KW-1185">Reference proteome</keyword>
<dbReference type="InterPro" id="IPR057739">
    <property type="entry name" value="Glyco_hydro_29_N"/>
</dbReference>
<evidence type="ECO:0000256" key="7">
    <source>
        <dbReference type="PIRSR" id="PIRSR001092-1"/>
    </source>
</evidence>
<gene>
    <name evidence="9" type="ORF">NG895_14640</name>
</gene>
<comment type="similarity">
    <text evidence="2">Belongs to the glycosyl hydrolase 29 family.</text>
</comment>
<dbReference type="SUPFAM" id="SSF51445">
    <property type="entry name" value="(Trans)glycosidases"/>
    <property type="match status" value="1"/>
</dbReference>
<keyword evidence="6" id="KW-0326">Glycosidase</keyword>
<feature type="site" description="May be important for catalysis" evidence="7">
    <location>
        <position position="299"/>
    </location>
</feature>
<dbReference type="GO" id="GO:0004560">
    <property type="term" value="F:alpha-L-fucosidase activity"/>
    <property type="evidence" value="ECO:0007669"/>
    <property type="project" value="InterPro"/>
</dbReference>
<keyword evidence="5" id="KW-0378">Hydrolase</keyword>
<dbReference type="EMBL" id="JAMXLR010000051">
    <property type="protein sequence ID" value="MCO6045146.1"/>
    <property type="molecule type" value="Genomic_DNA"/>
</dbReference>
<dbReference type="InterPro" id="IPR017853">
    <property type="entry name" value="GH"/>
</dbReference>
<reference evidence="9" key="1">
    <citation type="submission" date="2022-06" db="EMBL/GenBank/DDBJ databases">
        <title>Aeoliella straminimaris, a novel planctomycete from sediments.</title>
        <authorList>
            <person name="Vitorino I.R."/>
            <person name="Lage O.M."/>
        </authorList>
    </citation>
    <scope>NUCLEOTIDE SEQUENCE</scope>
    <source>
        <strain evidence="9">ICT_H6.2</strain>
    </source>
</reference>
<name>A0A9X2JGV5_9BACT</name>
<dbReference type="PRINTS" id="PR00741">
    <property type="entry name" value="GLHYDRLASE29"/>
</dbReference>
<dbReference type="InterPro" id="IPR016286">
    <property type="entry name" value="FUC_metazoa-typ"/>
</dbReference>
<accession>A0A9X2JGV5</accession>
<evidence type="ECO:0000256" key="3">
    <source>
        <dbReference type="ARBA" id="ARBA00012662"/>
    </source>
</evidence>
<dbReference type="InterPro" id="IPR000933">
    <property type="entry name" value="Glyco_hydro_29"/>
</dbReference>
<comment type="function">
    <text evidence="1">Alpha-L-fucosidase is responsible for hydrolyzing the alpha-1,6-linked fucose joined to the reducing-end N-acetylglucosamine of the carbohydrate moieties of glycoproteins.</text>
</comment>
<comment type="caution">
    <text evidence="9">The sequence shown here is derived from an EMBL/GenBank/DDBJ whole genome shotgun (WGS) entry which is preliminary data.</text>
</comment>
<dbReference type="SMART" id="SM00812">
    <property type="entry name" value="Alpha_L_fucos"/>
    <property type="match status" value="1"/>
</dbReference>
<dbReference type="AlphaFoldDB" id="A0A9X2JGV5"/>
<organism evidence="9 10">
    <name type="scientific">Aeoliella straminimaris</name>
    <dbReference type="NCBI Taxonomy" id="2954799"/>
    <lineage>
        <taxon>Bacteria</taxon>
        <taxon>Pseudomonadati</taxon>
        <taxon>Planctomycetota</taxon>
        <taxon>Planctomycetia</taxon>
        <taxon>Pirellulales</taxon>
        <taxon>Lacipirellulaceae</taxon>
        <taxon>Aeoliella</taxon>
    </lineage>
</organism>
<dbReference type="RefSeq" id="WP_252853256.1">
    <property type="nucleotide sequence ID" value="NZ_JAMXLR010000051.1"/>
</dbReference>
<dbReference type="GO" id="GO:0006004">
    <property type="term" value="P:fucose metabolic process"/>
    <property type="evidence" value="ECO:0007669"/>
    <property type="project" value="InterPro"/>
</dbReference>
<dbReference type="Gene3D" id="3.20.20.80">
    <property type="entry name" value="Glycosidases"/>
    <property type="match status" value="1"/>
</dbReference>
<dbReference type="PANTHER" id="PTHR10030:SF37">
    <property type="entry name" value="ALPHA-L-FUCOSIDASE-RELATED"/>
    <property type="match status" value="1"/>
</dbReference>
<keyword evidence="4" id="KW-0732">Signal</keyword>
<dbReference type="GO" id="GO:0016139">
    <property type="term" value="P:glycoside catabolic process"/>
    <property type="evidence" value="ECO:0007669"/>
    <property type="project" value="TreeGrafter"/>
</dbReference>
<evidence type="ECO:0000259" key="8">
    <source>
        <dbReference type="Pfam" id="PF01120"/>
    </source>
</evidence>
<evidence type="ECO:0000256" key="4">
    <source>
        <dbReference type="ARBA" id="ARBA00022729"/>
    </source>
</evidence>
<dbReference type="GO" id="GO:0005764">
    <property type="term" value="C:lysosome"/>
    <property type="evidence" value="ECO:0007669"/>
    <property type="project" value="TreeGrafter"/>
</dbReference>